<dbReference type="RefSeq" id="WP_092695276.1">
    <property type="nucleotide sequence ID" value="NZ_FNBK01000022.1"/>
</dbReference>
<dbReference type="Pfam" id="PF01522">
    <property type="entry name" value="Polysacc_deac_1"/>
    <property type="match status" value="1"/>
</dbReference>
<keyword evidence="3" id="KW-1185">Reference proteome</keyword>
<dbReference type="Gene3D" id="3.20.20.370">
    <property type="entry name" value="Glycoside hydrolase/deacetylase"/>
    <property type="match status" value="1"/>
</dbReference>
<dbReference type="AlphaFoldDB" id="A0A1G7T210"/>
<proteinExistence type="predicted"/>
<feature type="domain" description="NodB homology" evidence="1">
    <location>
        <begin position="16"/>
        <end position="142"/>
    </location>
</feature>
<dbReference type="OrthoDB" id="10436at2157"/>
<dbReference type="GO" id="GO:0005975">
    <property type="term" value="P:carbohydrate metabolic process"/>
    <property type="evidence" value="ECO:0007669"/>
    <property type="project" value="InterPro"/>
</dbReference>
<dbReference type="PANTHER" id="PTHR47561">
    <property type="entry name" value="POLYSACCHARIDE DEACETYLASE FAMILY PROTEIN (AFU_ORTHOLOGUE AFUA_6G05030)"/>
    <property type="match status" value="1"/>
</dbReference>
<evidence type="ECO:0000313" key="3">
    <source>
        <dbReference type="Proteomes" id="UP000199076"/>
    </source>
</evidence>
<sequence length="288" mass="33107">MTLSSSTLYDWPDDRRVYLTVDFECDFGTALKENRYQSVQEVGTLVSLIEQFDVPLTCFVQTEVLDHHPEMVERLREAAVPVTFHPHSHTHRPRDETSISEEIERSTERYRDYFGERPVGYRFPNGNVQPSDYELLAEHGYAFDASVFPSWRPGHFDNTGEPSRPTYHADYDLFELPFTVYSNRLRIPTALSYCQVIGWPYTSLLSYSSPSVLVLNIHMHDLVKPPSRSDLPLPYRLLYSRNARGDRTLTDLLSVFSERGYTFDTLDSAHSKLRDRAGSLNPSVGPSD</sequence>
<dbReference type="InterPro" id="IPR002509">
    <property type="entry name" value="NODB_dom"/>
</dbReference>
<dbReference type="PANTHER" id="PTHR47561:SF1">
    <property type="entry name" value="POLYSACCHARIDE DEACETYLASE FAMILY PROTEIN (AFU_ORTHOLOGUE AFUA_6G05030)"/>
    <property type="match status" value="1"/>
</dbReference>
<protein>
    <submittedName>
        <fullName evidence="2">Polysaccharide deacetylase</fullName>
    </submittedName>
</protein>
<dbReference type="EMBL" id="FNBK01000022">
    <property type="protein sequence ID" value="SDG29367.1"/>
    <property type="molecule type" value="Genomic_DNA"/>
</dbReference>
<gene>
    <name evidence="2" type="ORF">SAMN05216218_12211</name>
</gene>
<dbReference type="SUPFAM" id="SSF88713">
    <property type="entry name" value="Glycoside hydrolase/deacetylase"/>
    <property type="match status" value="1"/>
</dbReference>
<organism evidence="2 3">
    <name type="scientific">Halorientalis regularis</name>
    <dbReference type="NCBI Taxonomy" id="660518"/>
    <lineage>
        <taxon>Archaea</taxon>
        <taxon>Methanobacteriati</taxon>
        <taxon>Methanobacteriota</taxon>
        <taxon>Stenosarchaea group</taxon>
        <taxon>Halobacteria</taxon>
        <taxon>Halobacteriales</taxon>
        <taxon>Haloarculaceae</taxon>
        <taxon>Halorientalis</taxon>
    </lineage>
</organism>
<accession>A0A1G7T210</accession>
<dbReference type="STRING" id="660518.SAMN05216218_12211"/>
<evidence type="ECO:0000259" key="1">
    <source>
        <dbReference type="Pfam" id="PF01522"/>
    </source>
</evidence>
<reference evidence="3" key="1">
    <citation type="submission" date="2016-10" db="EMBL/GenBank/DDBJ databases">
        <authorList>
            <person name="Varghese N."/>
            <person name="Submissions S."/>
        </authorList>
    </citation>
    <scope>NUCLEOTIDE SEQUENCE [LARGE SCALE GENOMIC DNA]</scope>
    <source>
        <strain evidence="3">IBRC-M 10760</strain>
    </source>
</reference>
<evidence type="ECO:0000313" key="2">
    <source>
        <dbReference type="EMBL" id="SDG29367.1"/>
    </source>
</evidence>
<dbReference type="InterPro" id="IPR011330">
    <property type="entry name" value="Glyco_hydro/deAcase_b/a-brl"/>
</dbReference>
<dbReference type="Proteomes" id="UP000199076">
    <property type="component" value="Unassembled WGS sequence"/>
</dbReference>
<dbReference type="GO" id="GO:0016810">
    <property type="term" value="F:hydrolase activity, acting on carbon-nitrogen (but not peptide) bonds"/>
    <property type="evidence" value="ECO:0007669"/>
    <property type="project" value="InterPro"/>
</dbReference>
<name>A0A1G7T210_9EURY</name>